<dbReference type="OrthoDB" id="6511427at2759"/>
<dbReference type="EMBL" id="CAJPIZ010005925">
    <property type="protein sequence ID" value="CAG2109070.1"/>
    <property type="molecule type" value="Genomic_DNA"/>
</dbReference>
<dbReference type="SUPFAM" id="SSF56300">
    <property type="entry name" value="Metallo-dependent phosphatases"/>
    <property type="match status" value="1"/>
</dbReference>
<dbReference type="Pfam" id="PF00149">
    <property type="entry name" value="Metallophos"/>
    <property type="match status" value="1"/>
</dbReference>
<dbReference type="GO" id="GO:0004722">
    <property type="term" value="F:protein serine/threonine phosphatase activity"/>
    <property type="evidence" value="ECO:0007669"/>
    <property type="project" value="UniProtKB-EC"/>
</dbReference>
<organism evidence="3">
    <name type="scientific">Medioppia subpectinata</name>
    <dbReference type="NCBI Taxonomy" id="1979941"/>
    <lineage>
        <taxon>Eukaryota</taxon>
        <taxon>Metazoa</taxon>
        <taxon>Ecdysozoa</taxon>
        <taxon>Arthropoda</taxon>
        <taxon>Chelicerata</taxon>
        <taxon>Arachnida</taxon>
        <taxon>Acari</taxon>
        <taxon>Acariformes</taxon>
        <taxon>Sarcoptiformes</taxon>
        <taxon>Oribatida</taxon>
        <taxon>Brachypylina</taxon>
        <taxon>Oppioidea</taxon>
        <taxon>Oppiidae</taxon>
        <taxon>Medioppia</taxon>
    </lineage>
</organism>
<dbReference type="AlphaFoldDB" id="A0A7R9KSK7"/>
<keyword evidence="4" id="KW-1185">Reference proteome</keyword>
<comment type="similarity">
    <text evidence="1">Belongs to the PPP phosphatase family.</text>
</comment>
<evidence type="ECO:0000256" key="1">
    <source>
        <dbReference type="RuleBase" id="RU004273"/>
    </source>
</evidence>
<reference evidence="3" key="1">
    <citation type="submission" date="2020-11" db="EMBL/GenBank/DDBJ databases">
        <authorList>
            <person name="Tran Van P."/>
        </authorList>
    </citation>
    <scope>NUCLEOTIDE SEQUENCE</scope>
</reference>
<dbReference type="PRINTS" id="PR00114">
    <property type="entry name" value="STPHPHTASE"/>
</dbReference>
<dbReference type="GO" id="GO:0046872">
    <property type="term" value="F:metal ion binding"/>
    <property type="evidence" value="ECO:0007669"/>
    <property type="project" value="UniProtKB-KW"/>
</dbReference>
<dbReference type="InterPro" id="IPR004843">
    <property type="entry name" value="Calcineurin-like_PHP"/>
</dbReference>
<gene>
    <name evidence="3" type="ORF">OSB1V03_LOCUS9061</name>
</gene>
<dbReference type="SMART" id="SM00156">
    <property type="entry name" value="PP2Ac"/>
    <property type="match status" value="1"/>
</dbReference>
<evidence type="ECO:0000313" key="3">
    <source>
        <dbReference type="EMBL" id="CAD7628640.1"/>
    </source>
</evidence>
<evidence type="ECO:0000259" key="2">
    <source>
        <dbReference type="PROSITE" id="PS00125"/>
    </source>
</evidence>
<dbReference type="EC" id="3.1.3.16" evidence="1"/>
<dbReference type="Gene3D" id="3.60.21.10">
    <property type="match status" value="2"/>
</dbReference>
<dbReference type="InterPro" id="IPR006186">
    <property type="entry name" value="Ser/Thr-sp_prot-phosphatase"/>
</dbReference>
<dbReference type="PANTHER" id="PTHR11668:SF496">
    <property type="entry name" value="SERINE_THREONINE-PROTEIN PHOSPHATASE"/>
    <property type="match status" value="1"/>
</dbReference>
<accession>A0A7R9KSK7</accession>
<dbReference type="PROSITE" id="PS00125">
    <property type="entry name" value="SER_THR_PHOSPHATASE"/>
    <property type="match status" value="1"/>
</dbReference>
<keyword evidence="1" id="KW-0378">Hydrolase</keyword>
<dbReference type="Proteomes" id="UP000759131">
    <property type="component" value="Unassembled WGS sequence"/>
</dbReference>
<evidence type="ECO:0000313" key="4">
    <source>
        <dbReference type="Proteomes" id="UP000759131"/>
    </source>
</evidence>
<dbReference type="EMBL" id="OC860500">
    <property type="protein sequence ID" value="CAD7628640.1"/>
    <property type="molecule type" value="Genomic_DNA"/>
</dbReference>
<sequence>MDNSSGAILERMREFCGQYFIPGITRENRRAISSRLNRYVAAVTPALCQRVCDRLSAEPSLVSVGTPCYLFGDIHGNVKDLYDIECSFWMNSGLDQLQSARYVFLGDYVDRGDHSVEVAVYLLALRDAEPHRFTLLRGNHEVRLLNRSFTFWIECRKKFGLVVGERIWDQINRCFDRLPLVAIVGQSVFCCHGGPPRSATTLAELTHIPKPLISPEEVPSAQEILWNDPIESMSSYSAERTEETMRAKGQRWAVNRIRGTGFYYTAAAVQEFLDANGLRYLSDVRNRIRGTGFYYTAAAVQEFLDANGLRYLVRAHECVDTGYRVTSGGRVITVFSAFNYCGRNNATACVEVTTDGTIRPIVLKNRLGTVRRRSQTG</sequence>
<dbReference type="InterPro" id="IPR050341">
    <property type="entry name" value="PP1_catalytic_subunit"/>
</dbReference>
<protein>
    <recommendedName>
        <fullName evidence="1">Serine/threonine-protein phosphatase</fullName>
        <ecNumber evidence="1">3.1.3.16</ecNumber>
    </recommendedName>
</protein>
<comment type="catalytic activity">
    <reaction evidence="1">
        <text>O-phospho-L-threonyl-[protein] + H2O = L-threonyl-[protein] + phosphate</text>
        <dbReference type="Rhea" id="RHEA:47004"/>
        <dbReference type="Rhea" id="RHEA-COMP:11060"/>
        <dbReference type="Rhea" id="RHEA-COMP:11605"/>
        <dbReference type="ChEBI" id="CHEBI:15377"/>
        <dbReference type="ChEBI" id="CHEBI:30013"/>
        <dbReference type="ChEBI" id="CHEBI:43474"/>
        <dbReference type="ChEBI" id="CHEBI:61977"/>
        <dbReference type="EC" id="3.1.3.16"/>
    </reaction>
</comment>
<dbReference type="InterPro" id="IPR029052">
    <property type="entry name" value="Metallo-depent_PP-like"/>
</dbReference>
<dbReference type="GO" id="GO:0005634">
    <property type="term" value="C:nucleus"/>
    <property type="evidence" value="ECO:0007669"/>
    <property type="project" value="TreeGrafter"/>
</dbReference>
<dbReference type="PANTHER" id="PTHR11668">
    <property type="entry name" value="SERINE/THREONINE PROTEIN PHOSPHATASE"/>
    <property type="match status" value="1"/>
</dbReference>
<feature type="domain" description="Serine/threonine specific protein phosphatases" evidence="2">
    <location>
        <begin position="136"/>
        <end position="141"/>
    </location>
</feature>
<proteinExistence type="inferred from homology"/>
<dbReference type="GO" id="GO:0005737">
    <property type="term" value="C:cytoplasm"/>
    <property type="evidence" value="ECO:0007669"/>
    <property type="project" value="TreeGrafter"/>
</dbReference>
<dbReference type="CDD" id="cd00144">
    <property type="entry name" value="MPP_PPP_family"/>
    <property type="match status" value="1"/>
</dbReference>
<name>A0A7R9KSK7_9ACAR</name>